<dbReference type="Gene3D" id="3.40.350.10">
    <property type="entry name" value="Creatinase/prolidase N-terminal domain"/>
    <property type="match status" value="2"/>
</dbReference>
<dbReference type="GO" id="GO:0070006">
    <property type="term" value="F:metalloaminopeptidase activity"/>
    <property type="evidence" value="ECO:0007669"/>
    <property type="project" value="InterPro"/>
</dbReference>
<evidence type="ECO:0000313" key="8">
    <source>
        <dbReference type="Proteomes" id="UP001175271"/>
    </source>
</evidence>
<protein>
    <recommendedName>
        <fullName evidence="9">Aminopeptidase P N-terminal domain-containing protein</fullName>
    </recommendedName>
</protein>
<proteinExistence type="inferred from homology"/>
<dbReference type="InterPro" id="IPR033740">
    <property type="entry name" value="Pept_M24B"/>
</dbReference>
<keyword evidence="2" id="KW-0479">Metal-binding</keyword>
<comment type="caution">
    <text evidence="7">The sequence shown here is derived from an EMBL/GenBank/DDBJ whole genome shotgun (WGS) entry which is preliminary data.</text>
</comment>
<name>A0AA39M995_9BILA</name>
<organism evidence="7 8">
    <name type="scientific">Steinernema hermaphroditum</name>
    <dbReference type="NCBI Taxonomy" id="289476"/>
    <lineage>
        <taxon>Eukaryota</taxon>
        <taxon>Metazoa</taxon>
        <taxon>Ecdysozoa</taxon>
        <taxon>Nematoda</taxon>
        <taxon>Chromadorea</taxon>
        <taxon>Rhabditida</taxon>
        <taxon>Tylenchina</taxon>
        <taxon>Panagrolaimomorpha</taxon>
        <taxon>Strongyloidoidea</taxon>
        <taxon>Steinernematidae</taxon>
        <taxon>Steinernema</taxon>
    </lineage>
</organism>
<evidence type="ECO:0000256" key="3">
    <source>
        <dbReference type="ARBA" id="ARBA00022801"/>
    </source>
</evidence>
<evidence type="ECO:0000259" key="5">
    <source>
        <dbReference type="Pfam" id="PF01321"/>
    </source>
</evidence>
<dbReference type="Pfam" id="PF16189">
    <property type="entry name" value="Creatinase_N_2"/>
    <property type="match status" value="1"/>
</dbReference>
<dbReference type="InterPro" id="IPR029149">
    <property type="entry name" value="Creatin/AminoP/Spt16_N"/>
</dbReference>
<dbReference type="SUPFAM" id="SSF53092">
    <property type="entry name" value="Creatinase/prolidase N-terminal domain"/>
    <property type="match status" value="2"/>
</dbReference>
<dbReference type="Proteomes" id="UP001175271">
    <property type="component" value="Unassembled WGS sequence"/>
</dbReference>
<gene>
    <name evidence="7" type="ORF">QR680_009349</name>
</gene>
<dbReference type="CDD" id="cd01085">
    <property type="entry name" value="APP"/>
    <property type="match status" value="1"/>
</dbReference>
<dbReference type="InterPro" id="IPR050422">
    <property type="entry name" value="X-Pro_aminopeptidase_P"/>
</dbReference>
<comment type="similarity">
    <text evidence="1">Belongs to the peptidase M24B family.</text>
</comment>
<evidence type="ECO:0000256" key="2">
    <source>
        <dbReference type="ARBA" id="ARBA00022723"/>
    </source>
</evidence>
<evidence type="ECO:0000259" key="4">
    <source>
        <dbReference type="Pfam" id="PF00557"/>
    </source>
</evidence>
<dbReference type="Gene3D" id="3.90.230.10">
    <property type="entry name" value="Creatinase/methionine aminopeptidase superfamily"/>
    <property type="match status" value="1"/>
</dbReference>
<dbReference type="InterPro" id="IPR036005">
    <property type="entry name" value="Creatinase/aminopeptidase-like"/>
</dbReference>
<evidence type="ECO:0008006" key="9">
    <source>
        <dbReference type="Google" id="ProtNLM"/>
    </source>
</evidence>
<dbReference type="InterPro" id="IPR032416">
    <property type="entry name" value="Peptidase_M24_C"/>
</dbReference>
<accession>A0AA39M995</accession>
<dbReference type="FunFam" id="3.90.230.10:FF:000009">
    <property type="entry name" value="xaa-Pro aminopeptidase 2"/>
    <property type="match status" value="1"/>
</dbReference>
<keyword evidence="3" id="KW-0378">Hydrolase</keyword>
<dbReference type="AlphaFoldDB" id="A0AA39M995"/>
<keyword evidence="8" id="KW-1185">Reference proteome</keyword>
<feature type="domain" description="Peptidase M24" evidence="4">
    <location>
        <begin position="362"/>
        <end position="580"/>
    </location>
</feature>
<dbReference type="Pfam" id="PF00557">
    <property type="entry name" value="Peptidase_M24"/>
    <property type="match status" value="1"/>
</dbReference>
<reference evidence="7" key="1">
    <citation type="submission" date="2023-06" db="EMBL/GenBank/DDBJ databases">
        <title>Genomic analysis of the entomopathogenic nematode Steinernema hermaphroditum.</title>
        <authorList>
            <person name="Schwarz E.M."/>
            <person name="Heppert J.K."/>
            <person name="Baniya A."/>
            <person name="Schwartz H.T."/>
            <person name="Tan C.-H."/>
            <person name="Antoshechkin I."/>
            <person name="Sternberg P.W."/>
            <person name="Goodrich-Blair H."/>
            <person name="Dillman A.R."/>
        </authorList>
    </citation>
    <scope>NUCLEOTIDE SEQUENCE</scope>
    <source>
        <strain evidence="7">PS9179</strain>
        <tissue evidence="7">Whole animal</tissue>
    </source>
</reference>
<dbReference type="GO" id="GO:0046872">
    <property type="term" value="F:metal ion binding"/>
    <property type="evidence" value="ECO:0007669"/>
    <property type="project" value="UniProtKB-KW"/>
</dbReference>
<evidence type="ECO:0000313" key="7">
    <source>
        <dbReference type="EMBL" id="KAK0425732.1"/>
    </source>
</evidence>
<dbReference type="FunFam" id="3.40.350.10:FF:000003">
    <property type="entry name" value="Xaa-pro aminopeptidase P"/>
    <property type="match status" value="1"/>
</dbReference>
<evidence type="ECO:0000256" key="1">
    <source>
        <dbReference type="ARBA" id="ARBA00008766"/>
    </source>
</evidence>
<evidence type="ECO:0000259" key="6">
    <source>
        <dbReference type="Pfam" id="PF16188"/>
    </source>
</evidence>
<sequence>MAVFTARCRKVVVGVTRLPSIPLLCRFSSTALSSTSLASAMGIKTDKLERFRVLFSEKSLVNCASIEAYVLPSTDAHQSEYISEHDFRVKFLSGFSGSNAFTIITKSDALLWTDGRYFVQADEQLEDGWKLMKQGLPESTDPVDWLVENFPANTNVGFDPQLFGYAAGVSLVEKLKKVRINAICSEGNLVDRVWQDRPAASDAPVLTLSLEECGELSSDKIKRVRDSLQKKKCDSIVFTALDDIAWLLNIRGADISFNPVAFAVLVVTLDEVALFIDQKKVSDVGVQSHLSHVKIHSYGEAATYTSNYHRNLLEKSRGIHKMWIPDVTNYFLGSLINKDNAYVAMSPVQPMKGVKNAVELQGMRNCHIRDGAAHVQFLVWLKKNIDAGKAVSELEAADYFEKLRSQREKFVSLSFDTISAVDTHSSLPHYKPGPDSGKRVIVKDSVYLVDSGGQYRDGTTDVTRTLCAKDHPDPDFKKMFTLVLKGHIDTAMLKFPSGINGIRIDVIARKCLWDDGYDFGHGVGHGVGHFLNVHEGPAGIAYRTYKDEGKIMKGYILTIEPGYYDPSRWGIRIENCYEVVEAKNLKSGAANYLTFSPLTFVPIQKNLIERSLLTPEEVSWLNVYHADCLEKVGPYLLAHNMDEEHEWLKEACTPL</sequence>
<feature type="domain" description="Peptidase M24 C-terminal" evidence="6">
    <location>
        <begin position="591"/>
        <end position="655"/>
    </location>
</feature>
<dbReference type="InterPro" id="IPR000587">
    <property type="entry name" value="Creatinase_N"/>
</dbReference>
<dbReference type="PANTHER" id="PTHR43763">
    <property type="entry name" value="XAA-PRO AMINOPEPTIDASE 1"/>
    <property type="match status" value="1"/>
</dbReference>
<dbReference type="PANTHER" id="PTHR43763:SF6">
    <property type="entry name" value="XAA-PRO AMINOPEPTIDASE 1"/>
    <property type="match status" value="1"/>
</dbReference>
<dbReference type="Pfam" id="PF16188">
    <property type="entry name" value="Peptidase_M24_C"/>
    <property type="match status" value="1"/>
</dbReference>
<dbReference type="EMBL" id="JAUCMV010000001">
    <property type="protein sequence ID" value="KAK0425732.1"/>
    <property type="molecule type" value="Genomic_DNA"/>
</dbReference>
<feature type="domain" description="Creatinase N-terminal" evidence="5">
    <location>
        <begin position="88"/>
        <end position="178"/>
    </location>
</feature>
<dbReference type="SUPFAM" id="SSF55920">
    <property type="entry name" value="Creatinase/aminopeptidase"/>
    <property type="match status" value="1"/>
</dbReference>
<dbReference type="InterPro" id="IPR000994">
    <property type="entry name" value="Pept_M24"/>
</dbReference>
<dbReference type="Pfam" id="PF01321">
    <property type="entry name" value="Creatinase_N"/>
    <property type="match status" value="1"/>
</dbReference>
<dbReference type="GO" id="GO:0005737">
    <property type="term" value="C:cytoplasm"/>
    <property type="evidence" value="ECO:0007669"/>
    <property type="project" value="UniProtKB-ARBA"/>
</dbReference>